<evidence type="ECO:0000313" key="7">
    <source>
        <dbReference type="Proteomes" id="UP001597338"/>
    </source>
</evidence>
<accession>A0ABW4V7L9</accession>
<reference evidence="7" key="1">
    <citation type="journal article" date="2019" name="Int. J. Syst. Evol. Microbiol.">
        <title>The Global Catalogue of Microorganisms (GCM) 10K type strain sequencing project: providing services to taxonomists for standard genome sequencing and annotation.</title>
        <authorList>
            <consortium name="The Broad Institute Genomics Platform"/>
            <consortium name="The Broad Institute Genome Sequencing Center for Infectious Disease"/>
            <person name="Wu L."/>
            <person name="Ma J."/>
        </authorList>
    </citation>
    <scope>NUCLEOTIDE SEQUENCE [LARGE SCALE GENOMIC DNA]</scope>
    <source>
        <strain evidence="7">CCM 7043</strain>
    </source>
</reference>
<proteinExistence type="predicted"/>
<keyword evidence="3" id="KW-0804">Transcription</keyword>
<name>A0ABW4V7L9_9MICO</name>
<dbReference type="SUPFAM" id="SSF46689">
    <property type="entry name" value="Homeodomain-like"/>
    <property type="match status" value="1"/>
</dbReference>
<dbReference type="Pfam" id="PF14246">
    <property type="entry name" value="TetR_C_7"/>
    <property type="match status" value="1"/>
</dbReference>
<keyword evidence="2 4" id="KW-0238">DNA-binding</keyword>
<dbReference type="Gene3D" id="1.10.357.10">
    <property type="entry name" value="Tetracycline Repressor, domain 2"/>
    <property type="match status" value="1"/>
</dbReference>
<comment type="caution">
    <text evidence="6">The sequence shown here is derived from an EMBL/GenBank/DDBJ whole genome shotgun (WGS) entry which is preliminary data.</text>
</comment>
<dbReference type="Proteomes" id="UP001597338">
    <property type="component" value="Unassembled WGS sequence"/>
</dbReference>
<organism evidence="6 7">
    <name type="scientific">Promicromonospora aerolata</name>
    <dbReference type="NCBI Taxonomy" id="195749"/>
    <lineage>
        <taxon>Bacteria</taxon>
        <taxon>Bacillati</taxon>
        <taxon>Actinomycetota</taxon>
        <taxon>Actinomycetes</taxon>
        <taxon>Micrococcales</taxon>
        <taxon>Promicromonosporaceae</taxon>
        <taxon>Promicromonospora</taxon>
    </lineage>
</organism>
<evidence type="ECO:0000256" key="4">
    <source>
        <dbReference type="PROSITE-ProRule" id="PRU00335"/>
    </source>
</evidence>
<dbReference type="InterPro" id="IPR001647">
    <property type="entry name" value="HTH_TetR"/>
</dbReference>
<feature type="DNA-binding region" description="H-T-H motif" evidence="4">
    <location>
        <begin position="29"/>
        <end position="48"/>
    </location>
</feature>
<sequence>MARRGEELKQHILWSAKDVFLELGFERTSMDVVAARASTSKRSLYTRFPSKDALFRAVFELARTMYLNRLKTPDTYSEDSTEAVAVYCARFLQLLLREPALRTCRMGIAEAERLPDASSQYYDAIFRTSQDRLATFVTERFKIQEPASGELATNLLGRSLHPRFFQALFGVEKPLPEGSDEDSLYTDVDVDRIRGFVTILLPASSEA</sequence>
<keyword evidence="1" id="KW-0805">Transcription regulation</keyword>
<dbReference type="EMBL" id="JBHUHF010000001">
    <property type="protein sequence ID" value="MFD2026314.1"/>
    <property type="molecule type" value="Genomic_DNA"/>
</dbReference>
<evidence type="ECO:0000256" key="1">
    <source>
        <dbReference type="ARBA" id="ARBA00023015"/>
    </source>
</evidence>
<dbReference type="PANTHER" id="PTHR47506">
    <property type="entry name" value="TRANSCRIPTIONAL REGULATORY PROTEIN"/>
    <property type="match status" value="1"/>
</dbReference>
<dbReference type="InterPro" id="IPR009057">
    <property type="entry name" value="Homeodomain-like_sf"/>
</dbReference>
<dbReference type="RefSeq" id="WP_377198158.1">
    <property type="nucleotide sequence ID" value="NZ_JBHUHF010000001.1"/>
</dbReference>
<gene>
    <name evidence="6" type="ORF">ACFSL2_12420</name>
</gene>
<evidence type="ECO:0000256" key="3">
    <source>
        <dbReference type="ARBA" id="ARBA00023163"/>
    </source>
</evidence>
<dbReference type="Pfam" id="PF00440">
    <property type="entry name" value="TetR_N"/>
    <property type="match status" value="1"/>
</dbReference>
<evidence type="ECO:0000256" key="2">
    <source>
        <dbReference type="ARBA" id="ARBA00023125"/>
    </source>
</evidence>
<dbReference type="PRINTS" id="PR00455">
    <property type="entry name" value="HTHTETR"/>
</dbReference>
<dbReference type="PROSITE" id="PS50977">
    <property type="entry name" value="HTH_TETR_2"/>
    <property type="match status" value="1"/>
</dbReference>
<feature type="domain" description="HTH tetR-type" evidence="5">
    <location>
        <begin position="6"/>
        <end position="66"/>
    </location>
</feature>
<dbReference type="PANTHER" id="PTHR47506:SF6">
    <property type="entry name" value="HTH-TYPE TRANSCRIPTIONAL REPRESSOR NEMR"/>
    <property type="match status" value="1"/>
</dbReference>
<keyword evidence="7" id="KW-1185">Reference proteome</keyword>
<dbReference type="InterPro" id="IPR039536">
    <property type="entry name" value="TetR_C_Proteobacteria"/>
</dbReference>
<evidence type="ECO:0000313" key="6">
    <source>
        <dbReference type="EMBL" id="MFD2026314.1"/>
    </source>
</evidence>
<evidence type="ECO:0000259" key="5">
    <source>
        <dbReference type="PROSITE" id="PS50977"/>
    </source>
</evidence>
<protein>
    <submittedName>
        <fullName evidence="6">TetR/AcrR family transcriptional regulator</fullName>
    </submittedName>
</protein>